<accession>A0A844GJH5</accession>
<name>A0A844GJH5_9FIRM</name>
<dbReference type="Pfam" id="PF12392">
    <property type="entry name" value="DUF3656"/>
    <property type="match status" value="1"/>
</dbReference>
<feature type="domain" description="Peptidase U32 collagenase" evidence="1">
    <location>
        <begin position="326"/>
        <end position="422"/>
    </location>
</feature>
<comment type="caution">
    <text evidence="2">The sequence shown here is derived from an EMBL/GenBank/DDBJ whole genome shotgun (WGS) entry which is preliminary data.</text>
</comment>
<organism evidence="2 3">
    <name type="scientific">Blautia luti DSM 14534 = JCM 17040</name>
    <dbReference type="NCBI Taxonomy" id="649762"/>
    <lineage>
        <taxon>Bacteria</taxon>
        <taxon>Bacillati</taxon>
        <taxon>Bacillota</taxon>
        <taxon>Clostridia</taxon>
        <taxon>Lachnospirales</taxon>
        <taxon>Lachnospiraceae</taxon>
        <taxon>Blautia</taxon>
    </lineage>
</organism>
<protein>
    <submittedName>
        <fullName evidence="2">U32 family peptidase</fullName>
    </submittedName>
</protein>
<proteinExistence type="predicted"/>
<dbReference type="InterPro" id="IPR001539">
    <property type="entry name" value="Peptidase_U32"/>
</dbReference>
<evidence type="ECO:0000259" key="1">
    <source>
        <dbReference type="Pfam" id="PF12392"/>
    </source>
</evidence>
<evidence type="ECO:0000313" key="2">
    <source>
        <dbReference type="EMBL" id="MTD60768.1"/>
    </source>
</evidence>
<sequence length="721" mass="81847">MRKEDIELLAPAGSYEGFEAALGAGADAVYVGGSAFGARAYAKNFEEEELLRAIDTAHVYGKKLYLTVNTLFKNRELTEQLYEYLLPYYREGLDAVIVQDMGAFAAIREMFPGLHLHASTQMTVTGPEGMKFLEEQGAARVVTARELSLEEIQRMHEASPIEIESFIHGALCYSYSGQCLMSSILGGRSGNRGRCAQPCRLPYETALCGKRYDGKKDLCPLSLKDISTIEILPQILDAGVTSLKIEGRMKQPGYTAGVTSVYRKYLDRLFEKGADHYRVEEKDKKYLLDLFNRGGSCRGYYEQQNGPSMMAFTNEKKTGDVTVSLKKKKEKIQGNLILFPGSPAILDLSCRGIHASGVAGEVQYAQNQPLTEERVRVQMEKLGNTPFEWDRLDIQMDENIFIPMKTLNETRRQALEALEQELTKPFKRAEAPHVSLKTGQKNKKRTENLPIYVSCEDLDTARSLYKREGIRGMYLPFSVMEKCLEQGLEQDLEMYLATPHIMRGELPQGFLETAGKWLKQGMTGFLVRSLEAFAALKSAGLADKCVLDHSMYTWNDRASAFWEEQKVMRNTVPVELNEGEIRHRDNRHSEMLIYGYLPLMISAQCVHKNLYGCNHKEEWVSLKDRYEKEFPAVCYCNPWKMENTGNTVPCYNIIYNSIPYGLLKEKEQVERLGLHSLRISFTTEKAEQAVKIFEEFKGVYLDGADLPKRDYTKGHFKRGAE</sequence>
<dbReference type="InterPro" id="IPR020988">
    <property type="entry name" value="Pept_U32_collagenase"/>
</dbReference>
<dbReference type="Pfam" id="PF01136">
    <property type="entry name" value="Peptidase_U32"/>
    <property type="match status" value="1"/>
</dbReference>
<reference evidence="2 3" key="1">
    <citation type="submission" date="2019-11" db="EMBL/GenBank/DDBJ databases">
        <title>Draft genome sequence of Blautia luti DSM 14534T, isolated from human stool.</title>
        <authorList>
            <person name="Ortiz R."/>
            <person name="Melis-Arcos F."/>
            <person name="Covarrubias P."/>
            <person name="Cardenas J.P."/>
            <person name="Perez-Donoso J."/>
            <person name="Almonacid D."/>
        </authorList>
    </citation>
    <scope>NUCLEOTIDE SEQUENCE [LARGE SCALE GENOMIC DNA]</scope>
    <source>
        <strain evidence="2 3">DSM 14534</strain>
    </source>
</reference>
<gene>
    <name evidence="2" type="ORF">GKZ57_05680</name>
</gene>
<dbReference type="Proteomes" id="UP000437824">
    <property type="component" value="Unassembled WGS sequence"/>
</dbReference>
<dbReference type="PANTHER" id="PTHR30217:SF10">
    <property type="entry name" value="23S RRNA 5-HYDROXYCYTIDINE C2501 SYNTHASE"/>
    <property type="match status" value="1"/>
</dbReference>
<evidence type="ECO:0000313" key="3">
    <source>
        <dbReference type="Proteomes" id="UP000437824"/>
    </source>
</evidence>
<dbReference type="AlphaFoldDB" id="A0A844GJH5"/>
<dbReference type="PANTHER" id="PTHR30217">
    <property type="entry name" value="PEPTIDASE U32 FAMILY"/>
    <property type="match status" value="1"/>
</dbReference>
<dbReference type="RefSeq" id="WP_154779985.1">
    <property type="nucleotide sequence ID" value="NZ_WMBC01000003.1"/>
</dbReference>
<dbReference type="PROSITE" id="PS01276">
    <property type="entry name" value="PEPTIDASE_U32"/>
    <property type="match status" value="1"/>
</dbReference>
<dbReference type="InterPro" id="IPR051454">
    <property type="entry name" value="RNA/ubiquinone_mod_enzymes"/>
</dbReference>
<dbReference type="EMBL" id="WMBC01000003">
    <property type="protein sequence ID" value="MTD60768.1"/>
    <property type="molecule type" value="Genomic_DNA"/>
</dbReference>